<feature type="transmembrane region" description="Helical" evidence="1">
    <location>
        <begin position="6"/>
        <end position="24"/>
    </location>
</feature>
<dbReference type="PANTHER" id="PTHR36834:SF1">
    <property type="entry name" value="INTEGRAL MEMBRANE PROTEIN"/>
    <property type="match status" value="1"/>
</dbReference>
<accession>A0ABW4SF22</accession>
<evidence type="ECO:0000313" key="3">
    <source>
        <dbReference type="EMBL" id="MFD1927400.1"/>
    </source>
</evidence>
<gene>
    <name evidence="3" type="ORF">ACFSFY_04895</name>
</gene>
<dbReference type="PANTHER" id="PTHR36834">
    <property type="entry name" value="MEMBRANE PROTEIN-RELATED"/>
    <property type="match status" value="1"/>
</dbReference>
<feature type="domain" description="VanZ-like" evidence="2">
    <location>
        <begin position="119"/>
        <end position="241"/>
    </location>
</feature>
<dbReference type="Proteomes" id="UP001597218">
    <property type="component" value="Unassembled WGS sequence"/>
</dbReference>
<feature type="transmembrane region" description="Helical" evidence="1">
    <location>
        <begin position="31"/>
        <end position="57"/>
    </location>
</feature>
<keyword evidence="1" id="KW-0812">Transmembrane</keyword>
<dbReference type="InterPro" id="IPR053150">
    <property type="entry name" value="Teicoplanin_resist-assoc"/>
</dbReference>
<protein>
    <submittedName>
        <fullName evidence="3">VanZ family protein</fullName>
    </submittedName>
</protein>
<dbReference type="Pfam" id="PF04892">
    <property type="entry name" value="VanZ"/>
    <property type="match status" value="1"/>
</dbReference>
<reference evidence="4" key="1">
    <citation type="journal article" date="2019" name="Int. J. Syst. Evol. Microbiol.">
        <title>The Global Catalogue of Microorganisms (GCM) 10K type strain sequencing project: providing services to taxonomists for standard genome sequencing and annotation.</title>
        <authorList>
            <consortium name="The Broad Institute Genomics Platform"/>
            <consortium name="The Broad Institute Genome Sequencing Center for Infectious Disease"/>
            <person name="Wu L."/>
            <person name="Ma J."/>
        </authorList>
    </citation>
    <scope>NUCLEOTIDE SEQUENCE [LARGE SCALE GENOMIC DNA]</scope>
    <source>
        <strain evidence="4">CGMCC 4.7177</strain>
    </source>
</reference>
<keyword evidence="1" id="KW-0472">Membrane</keyword>
<comment type="caution">
    <text evidence="3">The sequence shown here is derived from an EMBL/GenBank/DDBJ whole genome shotgun (WGS) entry which is preliminary data.</text>
</comment>
<keyword evidence="4" id="KW-1185">Reference proteome</keyword>
<feature type="transmembrane region" description="Helical" evidence="1">
    <location>
        <begin position="164"/>
        <end position="186"/>
    </location>
</feature>
<evidence type="ECO:0000256" key="1">
    <source>
        <dbReference type="SAM" id="Phobius"/>
    </source>
</evidence>
<sequence length="249" mass="28337">MRKLPWVLPVALILTCISTASLFYGDRMSDIFLTIILFVFIPSTIVLGFSALVTIGYGWMFPVVLILFAVFTGAAHLGLKVPFFIIALLAISVFLVSRISKYKTQGNVKIAREVGIYLFFTYLLIVFHLTFYPFQFIAPYTHVLEMQWSPFKEILTQYGRTPKLATYFAVGNIMMTIPFGFFLALLFKRCRNLIAIGVYGFGYSLTIELFQMLFTNRSAEIDDLIFNTSGALIGYILYAVIKKKYYPSV</sequence>
<keyword evidence="1" id="KW-1133">Transmembrane helix</keyword>
<evidence type="ECO:0000259" key="2">
    <source>
        <dbReference type="Pfam" id="PF04892"/>
    </source>
</evidence>
<feature type="transmembrane region" description="Helical" evidence="1">
    <location>
        <begin position="193"/>
        <end position="212"/>
    </location>
</feature>
<dbReference type="RefSeq" id="WP_381536061.1">
    <property type="nucleotide sequence ID" value="NZ_JBHUGI010000008.1"/>
</dbReference>
<dbReference type="InterPro" id="IPR006976">
    <property type="entry name" value="VanZ-like"/>
</dbReference>
<feature type="transmembrane region" description="Helical" evidence="1">
    <location>
        <begin position="224"/>
        <end position="241"/>
    </location>
</feature>
<proteinExistence type="predicted"/>
<feature type="transmembrane region" description="Helical" evidence="1">
    <location>
        <begin position="63"/>
        <end position="96"/>
    </location>
</feature>
<name>A0ABW4SF22_9BACL</name>
<evidence type="ECO:0000313" key="4">
    <source>
        <dbReference type="Proteomes" id="UP001597218"/>
    </source>
</evidence>
<organism evidence="3 4">
    <name type="scientific">Sporosarcina siberiensis</name>
    <dbReference type="NCBI Taxonomy" id="1365606"/>
    <lineage>
        <taxon>Bacteria</taxon>
        <taxon>Bacillati</taxon>
        <taxon>Bacillota</taxon>
        <taxon>Bacilli</taxon>
        <taxon>Bacillales</taxon>
        <taxon>Caryophanaceae</taxon>
        <taxon>Sporosarcina</taxon>
    </lineage>
</organism>
<dbReference type="EMBL" id="JBHUGI010000008">
    <property type="protein sequence ID" value="MFD1927400.1"/>
    <property type="molecule type" value="Genomic_DNA"/>
</dbReference>
<feature type="transmembrane region" description="Helical" evidence="1">
    <location>
        <begin position="116"/>
        <end position="138"/>
    </location>
</feature>